<feature type="non-terminal residue" evidence="1">
    <location>
        <position position="1"/>
    </location>
</feature>
<dbReference type="AlphaFoldDB" id="A0A5J9WPV7"/>
<organism evidence="1 2">
    <name type="scientific">Eragrostis curvula</name>
    <name type="common">weeping love grass</name>
    <dbReference type="NCBI Taxonomy" id="38414"/>
    <lineage>
        <taxon>Eukaryota</taxon>
        <taxon>Viridiplantae</taxon>
        <taxon>Streptophyta</taxon>
        <taxon>Embryophyta</taxon>
        <taxon>Tracheophyta</taxon>
        <taxon>Spermatophyta</taxon>
        <taxon>Magnoliopsida</taxon>
        <taxon>Liliopsida</taxon>
        <taxon>Poales</taxon>
        <taxon>Poaceae</taxon>
        <taxon>PACMAD clade</taxon>
        <taxon>Chloridoideae</taxon>
        <taxon>Eragrostideae</taxon>
        <taxon>Eragrostidinae</taxon>
        <taxon>Eragrostis</taxon>
    </lineage>
</organism>
<comment type="caution">
    <text evidence="1">The sequence shown here is derived from an EMBL/GenBank/DDBJ whole genome shotgun (WGS) entry which is preliminary data.</text>
</comment>
<keyword evidence="2" id="KW-1185">Reference proteome</keyword>
<sequence>FCVPLPKQGNNKEGFIMALDSKQGFCNLDVPVLCGLQVSLQVRHRSTDIITSAW</sequence>
<protein>
    <submittedName>
        <fullName evidence="1">Uncharacterized protein</fullName>
    </submittedName>
</protein>
<dbReference type="EMBL" id="RWGY01000002">
    <property type="protein sequence ID" value="TVU49947.1"/>
    <property type="molecule type" value="Genomic_DNA"/>
</dbReference>
<gene>
    <name evidence="1" type="ORF">EJB05_01294</name>
</gene>
<evidence type="ECO:0000313" key="1">
    <source>
        <dbReference type="EMBL" id="TVU49947.1"/>
    </source>
</evidence>
<dbReference type="Gramene" id="TVU49947">
    <property type="protein sequence ID" value="TVU49947"/>
    <property type="gene ID" value="EJB05_01294"/>
</dbReference>
<name>A0A5J9WPV7_9POAL</name>
<evidence type="ECO:0000313" key="2">
    <source>
        <dbReference type="Proteomes" id="UP000324897"/>
    </source>
</evidence>
<dbReference type="Proteomes" id="UP000324897">
    <property type="component" value="Chromosome 6"/>
</dbReference>
<accession>A0A5J9WPV7</accession>
<reference evidence="1 2" key="1">
    <citation type="journal article" date="2019" name="Sci. Rep.">
        <title>A high-quality genome of Eragrostis curvula grass provides insights into Poaceae evolution and supports new strategies to enhance forage quality.</title>
        <authorList>
            <person name="Carballo J."/>
            <person name="Santos B.A.C.M."/>
            <person name="Zappacosta D."/>
            <person name="Garbus I."/>
            <person name="Selva J.P."/>
            <person name="Gallo C.A."/>
            <person name="Diaz A."/>
            <person name="Albertini E."/>
            <person name="Caccamo M."/>
            <person name="Echenique V."/>
        </authorList>
    </citation>
    <scope>NUCLEOTIDE SEQUENCE [LARGE SCALE GENOMIC DNA]</scope>
    <source>
        <strain evidence="2">cv. Victoria</strain>
        <tissue evidence="1">Leaf</tissue>
    </source>
</reference>
<proteinExistence type="predicted"/>